<gene>
    <name evidence="2" type="ORF">SDC9_203579</name>
</gene>
<evidence type="ECO:0000313" key="2">
    <source>
        <dbReference type="EMBL" id="MPN55895.1"/>
    </source>
</evidence>
<dbReference type="EMBL" id="VSSQ01125632">
    <property type="protein sequence ID" value="MPN55895.1"/>
    <property type="molecule type" value="Genomic_DNA"/>
</dbReference>
<keyword evidence="1" id="KW-0472">Membrane</keyword>
<dbReference type="AlphaFoldDB" id="A0A645IWU8"/>
<proteinExistence type="predicted"/>
<feature type="transmembrane region" description="Helical" evidence="1">
    <location>
        <begin position="65"/>
        <end position="88"/>
    </location>
</feature>
<sequence length="91" mass="9551">MDDRPFSALPYPDRHGLHNPPAVGGTVARLQIHMQAGQAIGAVVPMLASRSGGHHRARAHLAGEAVGTGVSFIIIVFVLLPLVFAVHVKSS</sequence>
<organism evidence="2">
    <name type="scientific">bioreactor metagenome</name>
    <dbReference type="NCBI Taxonomy" id="1076179"/>
    <lineage>
        <taxon>unclassified sequences</taxon>
        <taxon>metagenomes</taxon>
        <taxon>ecological metagenomes</taxon>
    </lineage>
</organism>
<comment type="caution">
    <text evidence="2">The sequence shown here is derived from an EMBL/GenBank/DDBJ whole genome shotgun (WGS) entry which is preliminary data.</text>
</comment>
<keyword evidence="1" id="KW-0812">Transmembrane</keyword>
<evidence type="ECO:0000256" key="1">
    <source>
        <dbReference type="SAM" id="Phobius"/>
    </source>
</evidence>
<name>A0A645IWU8_9ZZZZ</name>
<reference evidence="2" key="1">
    <citation type="submission" date="2019-08" db="EMBL/GenBank/DDBJ databases">
        <authorList>
            <person name="Kucharzyk K."/>
            <person name="Murdoch R.W."/>
            <person name="Higgins S."/>
            <person name="Loffler F."/>
        </authorList>
    </citation>
    <scope>NUCLEOTIDE SEQUENCE</scope>
</reference>
<keyword evidence="1" id="KW-1133">Transmembrane helix</keyword>
<protein>
    <submittedName>
        <fullName evidence="2">Uncharacterized protein</fullName>
    </submittedName>
</protein>
<accession>A0A645IWU8</accession>